<dbReference type="InterPro" id="IPR001128">
    <property type="entry name" value="Cyt_P450"/>
</dbReference>
<dbReference type="EMBL" id="JASCZI010271875">
    <property type="protein sequence ID" value="MED6216377.1"/>
    <property type="molecule type" value="Genomic_DNA"/>
</dbReference>
<dbReference type="InterPro" id="IPR002401">
    <property type="entry name" value="Cyt_P450_E_grp-I"/>
</dbReference>
<keyword evidence="9" id="KW-1185">Reference proteome</keyword>
<evidence type="ECO:0000256" key="2">
    <source>
        <dbReference type="ARBA" id="ARBA00010617"/>
    </source>
</evidence>
<keyword evidence="4" id="KW-0479">Metal-binding</keyword>
<protein>
    <submittedName>
        <fullName evidence="8">Uncharacterized protein</fullName>
    </submittedName>
</protein>
<sequence>MSVAAAALVAAIALIFLVTQTSFRRFPSKKGKQHVIGGTVLHQLFNFHRLHDFMADLARKHKTYRLLGLFRSEVYTADPVNVEYILKTKFANFGKGLHHHGILTDLLGDGIFTVDGEKWQHQRKVATHEISTKEVKDFSLQVFQSNAVTLARIVSEAATSNKAIDFQDLFMKSTLDQVFKIIIGVDLDTMCGTYEEGTKFSNAFDEASGITMYRYVDIFWKIKRFLNIGSEAVLRNRIKVVDDFVYELIRSKIGQLKKPQHDSHMIKVDLVSRFLALEETDPKYLRDIILNFIIAGRDTTATTLSWFLYLLSKHPHVQEKIAHEVGHITKLNNTCNIEEVTKALTEETLQKMHYLHAALTETLRLYPAVPVDGKQCLSDETLPDGFSVKKGNMVCYVPYSMGRMEFLWGNDAEEFRPERWLDENGTFQQQSSFKFTAFQAGPRICLGKDFAYRQMKVFAAVLCHSYKFKLAFENKQVNYMVMLTLHIDGGLHVHASHR</sequence>
<dbReference type="InterPro" id="IPR036396">
    <property type="entry name" value="Cyt_P450_sf"/>
</dbReference>
<evidence type="ECO:0000256" key="7">
    <source>
        <dbReference type="ARBA" id="ARBA00023033"/>
    </source>
</evidence>
<dbReference type="PANTHER" id="PTHR24296">
    <property type="entry name" value="CYTOCHROME P450"/>
    <property type="match status" value="1"/>
</dbReference>
<dbReference type="Pfam" id="PF00067">
    <property type="entry name" value="p450"/>
    <property type="match status" value="1"/>
</dbReference>
<keyword evidence="3" id="KW-0349">Heme</keyword>
<evidence type="ECO:0000256" key="6">
    <source>
        <dbReference type="ARBA" id="ARBA00023004"/>
    </source>
</evidence>
<organism evidence="8 9">
    <name type="scientific">Stylosanthes scabra</name>
    <dbReference type="NCBI Taxonomy" id="79078"/>
    <lineage>
        <taxon>Eukaryota</taxon>
        <taxon>Viridiplantae</taxon>
        <taxon>Streptophyta</taxon>
        <taxon>Embryophyta</taxon>
        <taxon>Tracheophyta</taxon>
        <taxon>Spermatophyta</taxon>
        <taxon>Magnoliopsida</taxon>
        <taxon>eudicotyledons</taxon>
        <taxon>Gunneridae</taxon>
        <taxon>Pentapetalae</taxon>
        <taxon>rosids</taxon>
        <taxon>fabids</taxon>
        <taxon>Fabales</taxon>
        <taxon>Fabaceae</taxon>
        <taxon>Papilionoideae</taxon>
        <taxon>50 kb inversion clade</taxon>
        <taxon>dalbergioids sensu lato</taxon>
        <taxon>Dalbergieae</taxon>
        <taxon>Pterocarpus clade</taxon>
        <taxon>Stylosanthes</taxon>
    </lineage>
</organism>
<comment type="caution">
    <text evidence="8">The sequence shown here is derived from an EMBL/GenBank/DDBJ whole genome shotgun (WGS) entry which is preliminary data.</text>
</comment>
<evidence type="ECO:0000256" key="4">
    <source>
        <dbReference type="ARBA" id="ARBA00022723"/>
    </source>
</evidence>
<reference evidence="8 9" key="1">
    <citation type="journal article" date="2023" name="Plants (Basel)">
        <title>Bridging the Gap: Combining Genomics and Transcriptomics Approaches to Understand Stylosanthes scabra, an Orphan Legume from the Brazilian Caatinga.</title>
        <authorList>
            <person name="Ferreira-Neto J.R.C."/>
            <person name="da Silva M.D."/>
            <person name="Binneck E."/>
            <person name="de Melo N.F."/>
            <person name="da Silva R.H."/>
            <person name="de Melo A.L.T.M."/>
            <person name="Pandolfi V."/>
            <person name="Bustamante F.O."/>
            <person name="Brasileiro-Vidal A.C."/>
            <person name="Benko-Iseppon A.M."/>
        </authorList>
    </citation>
    <scope>NUCLEOTIDE SEQUENCE [LARGE SCALE GENOMIC DNA]</scope>
    <source>
        <tissue evidence="8">Leaves</tissue>
    </source>
</reference>
<proteinExistence type="inferred from homology"/>
<evidence type="ECO:0000256" key="1">
    <source>
        <dbReference type="ARBA" id="ARBA00001971"/>
    </source>
</evidence>
<dbReference type="PRINTS" id="PR00463">
    <property type="entry name" value="EP450I"/>
</dbReference>
<dbReference type="Gene3D" id="1.10.630.10">
    <property type="entry name" value="Cytochrome P450"/>
    <property type="match status" value="1"/>
</dbReference>
<keyword evidence="7" id="KW-0503">Monooxygenase</keyword>
<comment type="cofactor">
    <cofactor evidence="1">
        <name>heme</name>
        <dbReference type="ChEBI" id="CHEBI:30413"/>
    </cofactor>
</comment>
<accession>A0ABU6Z177</accession>
<keyword evidence="5" id="KW-0560">Oxidoreductase</keyword>
<evidence type="ECO:0000313" key="8">
    <source>
        <dbReference type="EMBL" id="MED6216377.1"/>
    </source>
</evidence>
<dbReference type="SUPFAM" id="SSF48264">
    <property type="entry name" value="Cytochrome P450"/>
    <property type="match status" value="1"/>
</dbReference>
<dbReference type="Proteomes" id="UP001341840">
    <property type="component" value="Unassembled WGS sequence"/>
</dbReference>
<name>A0ABU6Z177_9FABA</name>
<dbReference type="CDD" id="cd11064">
    <property type="entry name" value="CYP86A"/>
    <property type="match status" value="1"/>
</dbReference>
<evidence type="ECO:0000256" key="5">
    <source>
        <dbReference type="ARBA" id="ARBA00023002"/>
    </source>
</evidence>
<dbReference type="PRINTS" id="PR00385">
    <property type="entry name" value="P450"/>
</dbReference>
<keyword evidence="6" id="KW-0408">Iron</keyword>
<comment type="similarity">
    <text evidence="2">Belongs to the cytochrome P450 family.</text>
</comment>
<evidence type="ECO:0000256" key="3">
    <source>
        <dbReference type="ARBA" id="ARBA00022617"/>
    </source>
</evidence>
<evidence type="ECO:0000313" key="9">
    <source>
        <dbReference type="Proteomes" id="UP001341840"/>
    </source>
</evidence>
<gene>
    <name evidence="8" type="ORF">PIB30_007019</name>
</gene>